<organism evidence="7 8">
    <name type="scientific">Frankliniella fusca</name>
    <dbReference type="NCBI Taxonomy" id="407009"/>
    <lineage>
        <taxon>Eukaryota</taxon>
        <taxon>Metazoa</taxon>
        <taxon>Ecdysozoa</taxon>
        <taxon>Arthropoda</taxon>
        <taxon>Hexapoda</taxon>
        <taxon>Insecta</taxon>
        <taxon>Pterygota</taxon>
        <taxon>Neoptera</taxon>
        <taxon>Paraneoptera</taxon>
        <taxon>Thysanoptera</taxon>
        <taxon>Terebrantia</taxon>
        <taxon>Thripoidea</taxon>
        <taxon>Thripidae</taxon>
        <taxon>Frankliniella</taxon>
    </lineage>
</organism>
<evidence type="ECO:0000256" key="4">
    <source>
        <dbReference type="ARBA" id="ARBA00023163"/>
    </source>
</evidence>
<evidence type="ECO:0000256" key="6">
    <source>
        <dbReference type="SAM" id="MobiDB-lite"/>
    </source>
</evidence>
<dbReference type="PANTHER" id="PTHR15405">
    <property type="entry name" value="PROLINE-RICH NUCLEAR RECEPTOR COACTIVATOR"/>
    <property type="match status" value="1"/>
</dbReference>
<dbReference type="Proteomes" id="UP001219518">
    <property type="component" value="Unassembled WGS sequence"/>
</dbReference>
<evidence type="ECO:0000256" key="2">
    <source>
        <dbReference type="ARBA" id="ARBA00023015"/>
    </source>
</evidence>
<keyword evidence="3" id="KW-0010">Activator</keyword>
<evidence type="ECO:0000313" key="7">
    <source>
        <dbReference type="EMBL" id="KAK3925077.1"/>
    </source>
</evidence>
<reference evidence="7" key="1">
    <citation type="submission" date="2021-07" db="EMBL/GenBank/DDBJ databases">
        <authorList>
            <person name="Catto M.A."/>
            <person name="Jacobson A."/>
            <person name="Kennedy G."/>
            <person name="Labadie P."/>
            <person name="Hunt B.G."/>
            <person name="Srinivasan R."/>
        </authorList>
    </citation>
    <scope>NUCLEOTIDE SEQUENCE</scope>
    <source>
        <strain evidence="7">PL_HMW_Pooled</strain>
        <tissue evidence="7">Head</tissue>
    </source>
</reference>
<keyword evidence="8" id="KW-1185">Reference proteome</keyword>
<keyword evidence="4" id="KW-0804">Transcription</keyword>
<feature type="compositionally biased region" description="Polar residues" evidence="6">
    <location>
        <begin position="73"/>
        <end position="86"/>
    </location>
</feature>
<dbReference type="GO" id="GO:0005634">
    <property type="term" value="C:nucleus"/>
    <property type="evidence" value="ECO:0007669"/>
    <property type="project" value="UniProtKB-SubCell"/>
</dbReference>
<feature type="compositionally biased region" description="Basic and acidic residues" evidence="6">
    <location>
        <begin position="1"/>
        <end position="10"/>
    </location>
</feature>
<feature type="region of interest" description="Disordered" evidence="6">
    <location>
        <begin position="1"/>
        <end position="134"/>
    </location>
</feature>
<protein>
    <submittedName>
        <fullName evidence="7">Proline-rich nuclear receptor coactivator 2</fullName>
    </submittedName>
</protein>
<dbReference type="InterPro" id="IPR028322">
    <property type="entry name" value="PNRC-like_rgn"/>
</dbReference>
<dbReference type="AlphaFoldDB" id="A0AAE1HPI4"/>
<gene>
    <name evidence="7" type="ORF">KUF71_013346</name>
</gene>
<accession>A0AAE1HPI4</accession>
<keyword evidence="5" id="KW-0539">Nucleus</keyword>
<evidence type="ECO:0000313" key="8">
    <source>
        <dbReference type="Proteomes" id="UP001219518"/>
    </source>
</evidence>
<evidence type="ECO:0000256" key="5">
    <source>
        <dbReference type="ARBA" id="ARBA00023242"/>
    </source>
</evidence>
<comment type="caution">
    <text evidence="7">The sequence shown here is derived from an EMBL/GenBank/DDBJ whole genome shotgun (WGS) entry which is preliminary data.</text>
</comment>
<dbReference type="EMBL" id="JAHWGI010001215">
    <property type="protein sequence ID" value="KAK3925077.1"/>
    <property type="molecule type" value="Genomic_DNA"/>
</dbReference>
<keyword evidence="7" id="KW-0675">Receptor</keyword>
<dbReference type="GO" id="GO:0016071">
    <property type="term" value="P:mRNA metabolic process"/>
    <property type="evidence" value="ECO:0007669"/>
    <property type="project" value="UniProtKB-ARBA"/>
</dbReference>
<feature type="compositionally biased region" description="Pro residues" evidence="6">
    <location>
        <begin position="117"/>
        <end position="127"/>
    </location>
</feature>
<comment type="subcellular location">
    <subcellularLocation>
        <location evidence="1">Nucleus</location>
    </subcellularLocation>
</comment>
<proteinExistence type="predicted"/>
<feature type="compositionally biased region" description="Polar residues" evidence="6">
    <location>
        <begin position="93"/>
        <end position="104"/>
    </location>
</feature>
<feature type="compositionally biased region" description="Low complexity" evidence="6">
    <location>
        <begin position="44"/>
        <end position="58"/>
    </location>
</feature>
<dbReference type="Pfam" id="PF15365">
    <property type="entry name" value="PNRC"/>
    <property type="match status" value="1"/>
</dbReference>
<evidence type="ECO:0000256" key="3">
    <source>
        <dbReference type="ARBA" id="ARBA00023159"/>
    </source>
</evidence>
<dbReference type="InterPro" id="IPR026780">
    <property type="entry name" value="PNRC1/2"/>
</dbReference>
<reference evidence="7" key="2">
    <citation type="journal article" date="2023" name="BMC Genomics">
        <title>Pest status, molecular evolution, and epigenetic factors derived from the genome assembly of Frankliniella fusca, a thysanopteran phytovirus vector.</title>
        <authorList>
            <person name="Catto M.A."/>
            <person name="Labadie P.E."/>
            <person name="Jacobson A.L."/>
            <person name="Kennedy G.G."/>
            <person name="Srinivasan R."/>
            <person name="Hunt B.G."/>
        </authorList>
    </citation>
    <scope>NUCLEOTIDE SEQUENCE</scope>
    <source>
        <strain evidence="7">PL_HMW_Pooled</strain>
    </source>
</reference>
<keyword evidence="2" id="KW-0805">Transcription regulation</keyword>
<evidence type="ECO:0000256" key="1">
    <source>
        <dbReference type="ARBA" id="ARBA00004123"/>
    </source>
</evidence>
<name>A0AAE1HPI4_9NEOP</name>
<sequence>MGEKGTERHRGSNGAVYAKKGHVRVIKNSTMGQGPGQGQSGCRSLASSPTKSCSSPESFVASGSVKKGKRSNDFSPLSMSPTSRNSAFWGGTSPKNITPRSSPSLGCHYAGAKFSEPPSPDTLPKPPTHWNMTQFSPKDQYLEISQQLKMLLKVQA</sequence>